<gene>
    <name evidence="2" type="ORF">GCM10007852_37980</name>
</gene>
<reference evidence="2" key="2">
    <citation type="submission" date="2023-01" db="EMBL/GenBank/DDBJ databases">
        <title>Draft genome sequence of Agaribacter marinus strain NBRC 110023.</title>
        <authorList>
            <person name="Sun Q."/>
            <person name="Mori K."/>
        </authorList>
    </citation>
    <scope>NUCLEOTIDE SEQUENCE</scope>
    <source>
        <strain evidence="2">NBRC 110023</strain>
    </source>
</reference>
<feature type="domain" description="Glycosyl transferase family 1" evidence="1">
    <location>
        <begin position="193"/>
        <end position="336"/>
    </location>
</feature>
<reference evidence="2" key="1">
    <citation type="journal article" date="2014" name="Int. J. Syst. Evol. Microbiol.">
        <title>Complete genome sequence of Corynebacterium casei LMG S-19264T (=DSM 44701T), isolated from a smear-ripened cheese.</title>
        <authorList>
            <consortium name="US DOE Joint Genome Institute (JGI-PGF)"/>
            <person name="Walter F."/>
            <person name="Albersmeier A."/>
            <person name="Kalinowski J."/>
            <person name="Ruckert C."/>
        </authorList>
    </citation>
    <scope>NUCLEOTIDE SEQUENCE</scope>
    <source>
        <strain evidence="2">NBRC 110023</strain>
    </source>
</reference>
<dbReference type="PANTHER" id="PTHR12526:SF630">
    <property type="entry name" value="GLYCOSYLTRANSFERASE"/>
    <property type="match status" value="1"/>
</dbReference>
<protein>
    <submittedName>
        <fullName evidence="2">Glycosyl transferase</fullName>
    </submittedName>
</protein>
<dbReference type="Pfam" id="PF00534">
    <property type="entry name" value="Glycos_transf_1"/>
    <property type="match status" value="1"/>
</dbReference>
<dbReference type="SUPFAM" id="SSF53756">
    <property type="entry name" value="UDP-Glycosyltransferase/glycogen phosphorylase"/>
    <property type="match status" value="1"/>
</dbReference>
<dbReference type="CDD" id="cd03811">
    <property type="entry name" value="GT4_GT28_WabH-like"/>
    <property type="match status" value="1"/>
</dbReference>
<dbReference type="InterPro" id="IPR001296">
    <property type="entry name" value="Glyco_trans_1"/>
</dbReference>
<dbReference type="GO" id="GO:0016757">
    <property type="term" value="F:glycosyltransferase activity"/>
    <property type="evidence" value="ECO:0007669"/>
    <property type="project" value="InterPro"/>
</dbReference>
<keyword evidence="2" id="KW-0808">Transferase</keyword>
<evidence type="ECO:0000259" key="1">
    <source>
        <dbReference type="Pfam" id="PF00534"/>
    </source>
</evidence>
<organism evidence="2 3">
    <name type="scientific">Agaribacter marinus</name>
    <dbReference type="NCBI Taxonomy" id="1431249"/>
    <lineage>
        <taxon>Bacteria</taxon>
        <taxon>Pseudomonadati</taxon>
        <taxon>Pseudomonadota</taxon>
        <taxon>Gammaproteobacteria</taxon>
        <taxon>Alteromonadales</taxon>
        <taxon>Alteromonadaceae</taxon>
        <taxon>Agaribacter</taxon>
    </lineage>
</organism>
<evidence type="ECO:0000313" key="3">
    <source>
        <dbReference type="Proteomes" id="UP001156601"/>
    </source>
</evidence>
<evidence type="ECO:0000313" key="2">
    <source>
        <dbReference type="EMBL" id="GLR72890.1"/>
    </source>
</evidence>
<dbReference type="PANTHER" id="PTHR12526">
    <property type="entry name" value="GLYCOSYLTRANSFERASE"/>
    <property type="match status" value="1"/>
</dbReference>
<dbReference type="AlphaFoldDB" id="A0AA37WML1"/>
<dbReference type="EMBL" id="BSOT01000019">
    <property type="protein sequence ID" value="GLR72890.1"/>
    <property type="molecule type" value="Genomic_DNA"/>
</dbReference>
<name>A0AA37WML1_9ALTE</name>
<sequence length="358" mass="39593">MKKVLFLHKDFIKGGGIERVHQNLSIALDGIGVKSLFFVLQGYGDSLEGFDALSSHREAFRPEKDCNRFNKLITLTKFCKQNQVTSIISATETANIYACMLKIVMPSINVIYTRHCAFDVSDQKLSPFTIRLLYNVFALNGKIVGVSKALCKDIQTSLLFARKSNVNFIPNAVVSIDILKSSENNTDGWRFSNYFIAIGRLVEQKGFDMLIDAYALSKKKDPTLPKLVIVGDGVDRKMLESKITTKNLEHSIFLAGYTINPYFALSNAEAFILSSRHEGMPTVLVESLALNTPVIAFDCPTGPGELINPKNGLLVDNANVGALSEAITNWSSLPNKNLAESVEHFHFSVVANNYSTLL</sequence>
<dbReference type="Gene3D" id="3.40.50.2000">
    <property type="entry name" value="Glycogen Phosphorylase B"/>
    <property type="match status" value="2"/>
</dbReference>
<dbReference type="RefSeq" id="WP_284219310.1">
    <property type="nucleotide sequence ID" value="NZ_BSOT01000019.1"/>
</dbReference>
<dbReference type="GO" id="GO:1901135">
    <property type="term" value="P:carbohydrate derivative metabolic process"/>
    <property type="evidence" value="ECO:0007669"/>
    <property type="project" value="UniProtKB-ARBA"/>
</dbReference>
<accession>A0AA37WML1</accession>
<proteinExistence type="predicted"/>
<keyword evidence="3" id="KW-1185">Reference proteome</keyword>
<comment type="caution">
    <text evidence="2">The sequence shown here is derived from an EMBL/GenBank/DDBJ whole genome shotgun (WGS) entry which is preliminary data.</text>
</comment>
<dbReference type="Proteomes" id="UP001156601">
    <property type="component" value="Unassembled WGS sequence"/>
</dbReference>